<dbReference type="GO" id="GO:0005886">
    <property type="term" value="C:plasma membrane"/>
    <property type="evidence" value="ECO:0007669"/>
    <property type="project" value="UniProtKB-SubCell"/>
</dbReference>
<comment type="caution">
    <text evidence="24">The sequence shown here is derived from an EMBL/GenBank/DDBJ whole genome shotgun (WGS) entry which is preliminary data.</text>
</comment>
<dbReference type="SMART" id="SM00220">
    <property type="entry name" value="S_TKc"/>
    <property type="match status" value="1"/>
</dbReference>
<comment type="similarity">
    <text evidence="2">Belongs to the protein kinase superfamily. Ser/Thr protein kinase family.</text>
</comment>
<evidence type="ECO:0000256" key="21">
    <source>
        <dbReference type="SAM" id="Phobius"/>
    </source>
</evidence>
<comment type="subcellular location">
    <subcellularLocation>
        <location evidence="1">Cell membrane</location>
        <topology evidence="1">Single-pass membrane protein</topology>
    </subcellularLocation>
</comment>
<evidence type="ECO:0000256" key="5">
    <source>
        <dbReference type="ARBA" id="ARBA00022527"/>
    </source>
</evidence>
<reference evidence="24" key="2">
    <citation type="submission" date="2020-10" db="EMBL/GenBank/DDBJ databases">
        <authorList>
            <person name="Cooper E.A."/>
            <person name="Brenton Z.W."/>
            <person name="Flinn B.S."/>
            <person name="Jenkins J."/>
            <person name="Shu S."/>
            <person name="Flowers D."/>
            <person name="Luo F."/>
            <person name="Wang Y."/>
            <person name="Xia P."/>
            <person name="Barry K."/>
            <person name="Daum C."/>
            <person name="Lipzen A."/>
            <person name="Yoshinaga Y."/>
            <person name="Schmutz J."/>
            <person name="Saski C."/>
            <person name="Vermerris W."/>
            <person name="Kresovich S."/>
        </authorList>
    </citation>
    <scope>NUCLEOTIDE SEQUENCE</scope>
</reference>
<evidence type="ECO:0000313" key="24">
    <source>
        <dbReference type="EMBL" id="KAG0525175.1"/>
    </source>
</evidence>
<evidence type="ECO:0000256" key="6">
    <source>
        <dbReference type="ARBA" id="ARBA00022553"/>
    </source>
</evidence>
<evidence type="ECO:0000256" key="9">
    <source>
        <dbReference type="ARBA" id="ARBA00022692"/>
    </source>
</evidence>
<evidence type="ECO:0000256" key="14">
    <source>
        <dbReference type="ARBA" id="ARBA00022840"/>
    </source>
</evidence>
<dbReference type="AlphaFoldDB" id="A0A921UBX8"/>
<dbReference type="InterPro" id="IPR008271">
    <property type="entry name" value="Ser/Thr_kinase_AS"/>
</dbReference>
<evidence type="ECO:0000256" key="19">
    <source>
        <dbReference type="ARBA" id="ARBA00047899"/>
    </source>
</evidence>
<dbReference type="SUPFAM" id="SSF52047">
    <property type="entry name" value="RNI-like"/>
    <property type="match status" value="1"/>
</dbReference>
<gene>
    <name evidence="24" type="ORF">BDA96_06G033100</name>
</gene>
<evidence type="ECO:0000256" key="12">
    <source>
        <dbReference type="ARBA" id="ARBA00022741"/>
    </source>
</evidence>
<dbReference type="Gene3D" id="3.30.200.20">
    <property type="entry name" value="Phosphorylase Kinase, domain 1"/>
    <property type="match status" value="1"/>
</dbReference>
<dbReference type="EMBL" id="CM027685">
    <property type="protein sequence ID" value="KAG0525175.1"/>
    <property type="molecule type" value="Genomic_DNA"/>
</dbReference>
<evidence type="ECO:0000256" key="8">
    <source>
        <dbReference type="ARBA" id="ARBA00022679"/>
    </source>
</evidence>
<dbReference type="Pfam" id="PF00560">
    <property type="entry name" value="LRR_1"/>
    <property type="match status" value="10"/>
</dbReference>
<organism evidence="24 25">
    <name type="scientific">Sorghum bicolor</name>
    <name type="common">Sorghum</name>
    <name type="synonym">Sorghum vulgare</name>
    <dbReference type="NCBI Taxonomy" id="4558"/>
    <lineage>
        <taxon>Eukaryota</taxon>
        <taxon>Viridiplantae</taxon>
        <taxon>Streptophyta</taxon>
        <taxon>Embryophyta</taxon>
        <taxon>Tracheophyta</taxon>
        <taxon>Spermatophyta</taxon>
        <taxon>Magnoliopsida</taxon>
        <taxon>Liliopsida</taxon>
        <taxon>Poales</taxon>
        <taxon>Poaceae</taxon>
        <taxon>PACMAD clade</taxon>
        <taxon>Panicoideae</taxon>
        <taxon>Andropogonodae</taxon>
        <taxon>Andropogoneae</taxon>
        <taxon>Sorghinae</taxon>
        <taxon>Sorghum</taxon>
    </lineage>
</organism>
<sequence length="925" mass="100957">MAHALILLLLSHLLISMSNPITILAAESAKNSEIDRQALLNFQQGVSDPLGVLSSWRNGSYCSWRGVTCGKALPLRVVSLDLNSLQLAGQLSTSLANLTSITRLDLGSNSFFGPIPEELGTLPKLQDLILANNSLSGIIPAILFKDSSRLQIFIIWQNMATLQTLNLAENQLSGSIPSSIGNISSLCSILLDQNKLTGSIPESLGQIPKLLELDLSFNNLSGYIPLPLYNMSSLKHFSLGSNGLVGQLPSDIGNSLPNLQVLDLSNNSLHGRVPPLGSLAKLRQVLLGRNQLEAYDWQFLSSLTNCTQLTKLSLEGNMMNGSLPGSIANLSTSLEYLLLGSNQISGSIPVEISNLVNLTMLSMENNLLSGSIPAMIGKLQNLFVLNLSKNKLSGQIPSSIGNINQLGELFLDGNDLNGNIPSSLGQCLGLLQLNLSANKLNGSIPEKLFSGPSPFLGLDLSHNNLTGKIPEASGKLEHIVLLDLSNNLLSGGLPAIFSYLFYLQYINLSRNDLSGNLPVFIEDFIMLDLSYNNFQGQVPTLGVFKNFSIIHLEGNKGLCSNFSMLALPPCPDNITDTTHVSDITDTKKKKHVPLLPVVVPTVTVAFLLLLFCLFSLWKKIQVQTAARHIHRISSTRTGSVYVGRFKFDTDIVAIKVFNLNERGALDSYLTECEVLRIIRHRNILKSVTLCSSLDAENNEFKAIVFQFMANGSLERWLHPNRQTERPKRILSLGQRICIVADVASALDYLHNQLVPPLVHCDLKPSNVLLDYDMTARLGDFGSAKFLPPDSGCLKHSVLIQGTIGYLAPDYGMGCGISTRGDVYSFGVLLLEMLTGKCPTDEMFVDGLNLRNFAESMFPDRLAEILDPHMLHEESQPCTEVWMQSYIIPLIALGLSCSMGSPKERPDMRDVCAKLSAIKESFSEVS</sequence>
<feature type="chain" id="PRO_5037410364" description="non-specific serine/threonine protein kinase" evidence="22">
    <location>
        <begin position="19"/>
        <end position="925"/>
    </location>
</feature>
<dbReference type="InterPro" id="IPR032675">
    <property type="entry name" value="LRR_dom_sf"/>
</dbReference>
<keyword evidence="7" id="KW-0433">Leucine-rich repeat</keyword>
<evidence type="ECO:0000256" key="2">
    <source>
        <dbReference type="ARBA" id="ARBA00008684"/>
    </source>
</evidence>
<dbReference type="InterPro" id="IPR003591">
    <property type="entry name" value="Leu-rich_rpt_typical-subtyp"/>
</dbReference>
<evidence type="ECO:0000256" key="15">
    <source>
        <dbReference type="ARBA" id="ARBA00022989"/>
    </source>
</evidence>
<dbReference type="Proteomes" id="UP000807115">
    <property type="component" value="Chromosome 6"/>
</dbReference>
<evidence type="ECO:0000256" key="4">
    <source>
        <dbReference type="ARBA" id="ARBA00022475"/>
    </source>
</evidence>
<keyword evidence="8" id="KW-0808">Transferase</keyword>
<dbReference type="InterPro" id="IPR051809">
    <property type="entry name" value="Plant_receptor-like_S/T_kinase"/>
</dbReference>
<accession>A0A921UBX8</accession>
<keyword evidence="17" id="KW-0675">Receptor</keyword>
<dbReference type="Gene3D" id="3.80.10.10">
    <property type="entry name" value="Ribonuclease Inhibitor"/>
    <property type="match status" value="3"/>
</dbReference>
<dbReference type="Pfam" id="PF08263">
    <property type="entry name" value="LRRNT_2"/>
    <property type="match status" value="1"/>
</dbReference>
<dbReference type="Gramene" id="EES11872">
    <property type="protein sequence ID" value="EES11872"/>
    <property type="gene ID" value="SORBI_3006G030400"/>
</dbReference>
<name>A0A921UBX8_SORBI</name>
<dbReference type="FunFam" id="3.80.10.10:FF:000129">
    <property type="entry name" value="Leucine-rich repeat receptor-like kinase"/>
    <property type="match status" value="1"/>
</dbReference>
<keyword evidence="18" id="KW-0325">Glycoprotein</keyword>
<comment type="catalytic activity">
    <reaction evidence="20">
        <text>L-seryl-[protein] + ATP = O-phospho-L-seryl-[protein] + ADP + H(+)</text>
        <dbReference type="Rhea" id="RHEA:17989"/>
        <dbReference type="Rhea" id="RHEA-COMP:9863"/>
        <dbReference type="Rhea" id="RHEA-COMP:11604"/>
        <dbReference type="ChEBI" id="CHEBI:15378"/>
        <dbReference type="ChEBI" id="CHEBI:29999"/>
        <dbReference type="ChEBI" id="CHEBI:30616"/>
        <dbReference type="ChEBI" id="CHEBI:83421"/>
        <dbReference type="ChEBI" id="CHEBI:456216"/>
        <dbReference type="EC" id="2.7.11.1"/>
    </reaction>
</comment>
<dbReference type="InterPro" id="IPR013210">
    <property type="entry name" value="LRR_N_plant-typ"/>
</dbReference>
<keyword evidence="6" id="KW-0597">Phosphoprotein</keyword>
<dbReference type="FunFam" id="3.80.10.10:FF:000095">
    <property type="entry name" value="LRR receptor-like serine/threonine-protein kinase GSO1"/>
    <property type="match status" value="1"/>
</dbReference>
<keyword evidence="5" id="KW-0723">Serine/threonine-protein kinase</keyword>
<dbReference type="SUPFAM" id="SSF56112">
    <property type="entry name" value="Protein kinase-like (PK-like)"/>
    <property type="match status" value="1"/>
</dbReference>
<dbReference type="SUPFAM" id="SSF52058">
    <property type="entry name" value="L domain-like"/>
    <property type="match status" value="1"/>
</dbReference>
<keyword evidence="13" id="KW-0418">Kinase</keyword>
<evidence type="ECO:0000256" key="17">
    <source>
        <dbReference type="ARBA" id="ARBA00023170"/>
    </source>
</evidence>
<feature type="transmembrane region" description="Helical" evidence="21">
    <location>
        <begin position="594"/>
        <end position="617"/>
    </location>
</feature>
<dbReference type="InterPro" id="IPR011009">
    <property type="entry name" value="Kinase-like_dom_sf"/>
</dbReference>
<evidence type="ECO:0000256" key="11">
    <source>
        <dbReference type="ARBA" id="ARBA00022737"/>
    </source>
</evidence>
<dbReference type="Pfam" id="PF00069">
    <property type="entry name" value="Pkinase"/>
    <property type="match status" value="1"/>
</dbReference>
<keyword evidence="16 21" id="KW-0472">Membrane</keyword>
<dbReference type="PANTHER" id="PTHR27008">
    <property type="entry name" value="OS04G0122200 PROTEIN"/>
    <property type="match status" value="1"/>
</dbReference>
<evidence type="ECO:0000256" key="1">
    <source>
        <dbReference type="ARBA" id="ARBA00004162"/>
    </source>
</evidence>
<evidence type="ECO:0000256" key="16">
    <source>
        <dbReference type="ARBA" id="ARBA00023136"/>
    </source>
</evidence>
<dbReference type="FunFam" id="3.80.10.10:FF:000383">
    <property type="entry name" value="Leucine-rich repeat receptor protein kinase EMS1"/>
    <property type="match status" value="1"/>
</dbReference>
<keyword evidence="12" id="KW-0547">Nucleotide-binding</keyword>
<reference evidence="24" key="1">
    <citation type="journal article" date="2019" name="BMC Genomics">
        <title>A new reference genome for Sorghum bicolor reveals high levels of sequence similarity between sweet and grain genotypes: implications for the genetics of sugar metabolism.</title>
        <authorList>
            <person name="Cooper E.A."/>
            <person name="Brenton Z.W."/>
            <person name="Flinn B.S."/>
            <person name="Jenkins J."/>
            <person name="Shu S."/>
            <person name="Flowers D."/>
            <person name="Luo F."/>
            <person name="Wang Y."/>
            <person name="Xia P."/>
            <person name="Barry K."/>
            <person name="Daum C."/>
            <person name="Lipzen A."/>
            <person name="Yoshinaga Y."/>
            <person name="Schmutz J."/>
            <person name="Saski C."/>
            <person name="Vermerris W."/>
            <person name="Kresovich S."/>
        </authorList>
    </citation>
    <scope>NUCLEOTIDE SEQUENCE</scope>
</reference>
<dbReference type="PROSITE" id="PS50011">
    <property type="entry name" value="PROTEIN_KINASE_DOM"/>
    <property type="match status" value="1"/>
</dbReference>
<evidence type="ECO:0000256" key="22">
    <source>
        <dbReference type="SAM" id="SignalP"/>
    </source>
</evidence>
<dbReference type="Gene3D" id="1.10.510.10">
    <property type="entry name" value="Transferase(Phosphotransferase) domain 1"/>
    <property type="match status" value="1"/>
</dbReference>
<evidence type="ECO:0000259" key="23">
    <source>
        <dbReference type="PROSITE" id="PS50011"/>
    </source>
</evidence>
<comment type="catalytic activity">
    <reaction evidence="19">
        <text>L-threonyl-[protein] + ATP = O-phospho-L-threonyl-[protein] + ADP + H(+)</text>
        <dbReference type="Rhea" id="RHEA:46608"/>
        <dbReference type="Rhea" id="RHEA-COMP:11060"/>
        <dbReference type="Rhea" id="RHEA-COMP:11605"/>
        <dbReference type="ChEBI" id="CHEBI:15378"/>
        <dbReference type="ChEBI" id="CHEBI:30013"/>
        <dbReference type="ChEBI" id="CHEBI:30616"/>
        <dbReference type="ChEBI" id="CHEBI:61977"/>
        <dbReference type="ChEBI" id="CHEBI:456216"/>
        <dbReference type="EC" id="2.7.11.1"/>
    </reaction>
</comment>
<protein>
    <recommendedName>
        <fullName evidence="3">non-specific serine/threonine protein kinase</fullName>
        <ecNumber evidence="3">2.7.11.1</ecNumber>
    </recommendedName>
</protein>
<evidence type="ECO:0000256" key="10">
    <source>
        <dbReference type="ARBA" id="ARBA00022729"/>
    </source>
</evidence>
<feature type="signal peptide" evidence="22">
    <location>
        <begin position="1"/>
        <end position="18"/>
    </location>
</feature>
<feature type="domain" description="Protein kinase" evidence="23">
    <location>
        <begin position="626"/>
        <end position="921"/>
    </location>
</feature>
<dbReference type="PANTHER" id="PTHR27008:SF586">
    <property type="entry name" value="OS04G0226800 PROTEIN"/>
    <property type="match status" value="1"/>
</dbReference>
<evidence type="ECO:0000256" key="7">
    <source>
        <dbReference type="ARBA" id="ARBA00022614"/>
    </source>
</evidence>
<keyword evidence="14" id="KW-0067">ATP-binding</keyword>
<dbReference type="GO" id="GO:0004674">
    <property type="term" value="F:protein serine/threonine kinase activity"/>
    <property type="evidence" value="ECO:0007669"/>
    <property type="project" value="UniProtKB-KW"/>
</dbReference>
<keyword evidence="11" id="KW-0677">Repeat</keyword>
<dbReference type="InterPro" id="IPR001611">
    <property type="entry name" value="Leu-rich_rpt"/>
</dbReference>
<keyword evidence="10 22" id="KW-0732">Signal</keyword>
<dbReference type="PROSITE" id="PS00108">
    <property type="entry name" value="PROTEIN_KINASE_ST"/>
    <property type="match status" value="1"/>
</dbReference>
<evidence type="ECO:0000256" key="20">
    <source>
        <dbReference type="ARBA" id="ARBA00048679"/>
    </source>
</evidence>
<dbReference type="EC" id="2.7.11.1" evidence="3"/>
<dbReference type="PRINTS" id="PR00019">
    <property type="entry name" value="LEURICHRPT"/>
</dbReference>
<evidence type="ECO:0000256" key="13">
    <source>
        <dbReference type="ARBA" id="ARBA00022777"/>
    </source>
</evidence>
<evidence type="ECO:0000256" key="18">
    <source>
        <dbReference type="ARBA" id="ARBA00023180"/>
    </source>
</evidence>
<evidence type="ECO:0000313" key="25">
    <source>
        <dbReference type="Proteomes" id="UP000807115"/>
    </source>
</evidence>
<proteinExistence type="inferred from homology"/>
<dbReference type="SMART" id="SM00369">
    <property type="entry name" value="LRR_TYP"/>
    <property type="match status" value="8"/>
</dbReference>
<keyword evidence="9 21" id="KW-0812">Transmembrane</keyword>
<keyword evidence="15 21" id="KW-1133">Transmembrane helix</keyword>
<evidence type="ECO:0000256" key="3">
    <source>
        <dbReference type="ARBA" id="ARBA00012513"/>
    </source>
</evidence>
<dbReference type="InterPro" id="IPR000719">
    <property type="entry name" value="Prot_kinase_dom"/>
</dbReference>
<dbReference type="OMA" id="MPSHIGY"/>
<dbReference type="PROSITE" id="PS51450">
    <property type="entry name" value="LRR"/>
    <property type="match status" value="1"/>
</dbReference>
<dbReference type="FunFam" id="1.10.510.10:FF:000358">
    <property type="entry name" value="Putative leucine-rich repeat receptor-like serine/threonine-protein kinase"/>
    <property type="match status" value="1"/>
</dbReference>
<dbReference type="GO" id="GO:0005524">
    <property type="term" value="F:ATP binding"/>
    <property type="evidence" value="ECO:0007669"/>
    <property type="project" value="UniProtKB-KW"/>
</dbReference>
<keyword evidence="4" id="KW-1003">Cell membrane</keyword>